<sequence>MLGCLKLLLMVYIKWFSLLNKFYCCFKQSLFQCLRPEKEIRFFRSGRGKHHGCLTDISRDVSKGRTISTDISGDVD</sequence>
<name>A0A0A9FVS5_ARUDO</name>
<feature type="signal peptide" evidence="1">
    <location>
        <begin position="1"/>
        <end position="19"/>
    </location>
</feature>
<accession>A0A0A9FVS5</accession>
<organism evidence="2">
    <name type="scientific">Arundo donax</name>
    <name type="common">Giant reed</name>
    <name type="synonym">Donax arundinaceus</name>
    <dbReference type="NCBI Taxonomy" id="35708"/>
    <lineage>
        <taxon>Eukaryota</taxon>
        <taxon>Viridiplantae</taxon>
        <taxon>Streptophyta</taxon>
        <taxon>Embryophyta</taxon>
        <taxon>Tracheophyta</taxon>
        <taxon>Spermatophyta</taxon>
        <taxon>Magnoliopsida</taxon>
        <taxon>Liliopsida</taxon>
        <taxon>Poales</taxon>
        <taxon>Poaceae</taxon>
        <taxon>PACMAD clade</taxon>
        <taxon>Arundinoideae</taxon>
        <taxon>Arundineae</taxon>
        <taxon>Arundo</taxon>
    </lineage>
</organism>
<evidence type="ECO:0000256" key="1">
    <source>
        <dbReference type="SAM" id="SignalP"/>
    </source>
</evidence>
<keyword evidence="1" id="KW-0732">Signal</keyword>
<reference evidence="2" key="1">
    <citation type="submission" date="2014-09" db="EMBL/GenBank/DDBJ databases">
        <authorList>
            <person name="Magalhaes I.L.F."/>
            <person name="Oliveira U."/>
            <person name="Santos F.R."/>
            <person name="Vidigal T.H.D.A."/>
            <person name="Brescovit A.D."/>
            <person name="Santos A.J."/>
        </authorList>
    </citation>
    <scope>NUCLEOTIDE SEQUENCE</scope>
    <source>
        <tissue evidence="2">Shoot tissue taken approximately 20 cm above the soil surface</tissue>
    </source>
</reference>
<reference evidence="2" key="2">
    <citation type="journal article" date="2015" name="Data Brief">
        <title>Shoot transcriptome of the giant reed, Arundo donax.</title>
        <authorList>
            <person name="Barrero R.A."/>
            <person name="Guerrero F.D."/>
            <person name="Moolhuijzen P."/>
            <person name="Goolsby J.A."/>
            <person name="Tidwell J."/>
            <person name="Bellgard S.E."/>
            <person name="Bellgard M.I."/>
        </authorList>
    </citation>
    <scope>NUCLEOTIDE SEQUENCE</scope>
    <source>
        <tissue evidence="2">Shoot tissue taken approximately 20 cm above the soil surface</tissue>
    </source>
</reference>
<dbReference type="EMBL" id="GBRH01183485">
    <property type="protein sequence ID" value="JAE14411.1"/>
    <property type="molecule type" value="Transcribed_RNA"/>
</dbReference>
<evidence type="ECO:0000313" key="2">
    <source>
        <dbReference type="EMBL" id="JAE14411.1"/>
    </source>
</evidence>
<protein>
    <submittedName>
        <fullName evidence="2">Uncharacterized protein</fullName>
    </submittedName>
</protein>
<dbReference type="AlphaFoldDB" id="A0A0A9FVS5"/>
<feature type="chain" id="PRO_5002064817" evidence="1">
    <location>
        <begin position="20"/>
        <end position="76"/>
    </location>
</feature>
<proteinExistence type="predicted"/>